<feature type="non-terminal residue" evidence="1">
    <location>
        <position position="98"/>
    </location>
</feature>
<evidence type="ECO:0000313" key="1">
    <source>
        <dbReference type="EMBL" id="KKK84822.1"/>
    </source>
</evidence>
<reference evidence="1" key="1">
    <citation type="journal article" date="2015" name="Nature">
        <title>Complex archaea that bridge the gap between prokaryotes and eukaryotes.</title>
        <authorList>
            <person name="Spang A."/>
            <person name="Saw J.H."/>
            <person name="Jorgensen S.L."/>
            <person name="Zaremba-Niedzwiedzka K."/>
            <person name="Martijn J."/>
            <person name="Lind A.E."/>
            <person name="van Eijk R."/>
            <person name="Schleper C."/>
            <person name="Guy L."/>
            <person name="Ettema T.J."/>
        </authorList>
    </citation>
    <scope>NUCLEOTIDE SEQUENCE</scope>
</reference>
<sequence length="98" mass="10361">MTAQQITTRAMILAGGLGTRMQKQVDGLALDEETARIADEGSKGLIPIGRPFLDHTLQALMDAGVVDFCLIVPPGASALGSYYQAVGDRLEAARINFA</sequence>
<organism evidence="1">
    <name type="scientific">marine sediment metagenome</name>
    <dbReference type="NCBI Taxonomy" id="412755"/>
    <lineage>
        <taxon>unclassified sequences</taxon>
        <taxon>metagenomes</taxon>
        <taxon>ecological metagenomes</taxon>
    </lineage>
</organism>
<dbReference type="SUPFAM" id="SSF53448">
    <property type="entry name" value="Nucleotide-diphospho-sugar transferases"/>
    <property type="match status" value="1"/>
</dbReference>
<dbReference type="AlphaFoldDB" id="A0A0F8YTP6"/>
<comment type="caution">
    <text evidence="1">The sequence shown here is derived from an EMBL/GenBank/DDBJ whole genome shotgun (WGS) entry which is preliminary data.</text>
</comment>
<name>A0A0F8YTP6_9ZZZZ</name>
<proteinExistence type="predicted"/>
<protein>
    <submittedName>
        <fullName evidence="1">Uncharacterized protein</fullName>
    </submittedName>
</protein>
<dbReference type="InterPro" id="IPR029044">
    <property type="entry name" value="Nucleotide-diphossugar_trans"/>
</dbReference>
<gene>
    <name evidence="1" type="ORF">LCGC14_2779460</name>
</gene>
<dbReference type="Gene3D" id="3.90.550.10">
    <property type="entry name" value="Spore Coat Polysaccharide Biosynthesis Protein SpsA, Chain A"/>
    <property type="match status" value="1"/>
</dbReference>
<accession>A0A0F8YTP6</accession>
<dbReference type="EMBL" id="LAZR01051592">
    <property type="protein sequence ID" value="KKK84822.1"/>
    <property type="molecule type" value="Genomic_DNA"/>
</dbReference>